<evidence type="ECO:0000256" key="1">
    <source>
        <dbReference type="SAM" id="MobiDB-lite"/>
    </source>
</evidence>
<gene>
    <name evidence="2" type="ORF">CYMTET_33936</name>
</gene>
<sequence length="607" mass="66845">PPSPPKIPHPPLPFAPPPGAPPATPKAEFRTYKHQQSIFHSLGIPSPISGNAEDPQILLKSAKARAFRKELILIVADEHTIQFGLNLILNLRDLGFEHYLLITTSQQICDSLNSLAARAKRGHSIQPVNMTDLDAVSCLHSTDLSRGDESQIMAQVKASGSAFVGHTKAMQLRITALRARYLLRLSTLGYNVLALDPVSYIERDPYKVVKRHSLRHVRLFTAPDTCSVLSADLCCPGRSFPCLSHAVIYTQHVAEEGPVHRLLSNWAEQLHFTGQTGKVLKEGAAAAEVGGKPKGPGGLETREATRAAPPVALDEAVSEAISRAGIQPEWLGHGDTVNPMQAHSQEQWGDRIDRAVTEEMLYDEVAAWRKGDFPLNLTSKSLSPFGNEGIMIFSPKEVTTMQLGNQEWVLRQNEPEVYGQFMVANLGRPAESMPEKRFQLQAHGWWHAQAELALDDRLQFSVKSRLIALHPSDKMNRWGSAAWKEEIQRLILYAAITQRTAVIPELECEGSAERGWQHAEVVLSEAEKPQEYICNYNLGGLHGIGNPQTSLICDHTSLLSATIFRDPEFASLGFLPSKKGKKEASSRNSAAVDLKKLLKGRAKSDGS</sequence>
<feature type="region of interest" description="Disordered" evidence="1">
    <location>
        <begin position="1"/>
        <end position="26"/>
    </location>
</feature>
<feature type="compositionally biased region" description="Pro residues" evidence="1">
    <location>
        <begin position="1"/>
        <end position="24"/>
    </location>
</feature>
<name>A0AAE0FC43_9CHLO</name>
<reference evidence="2 3" key="1">
    <citation type="journal article" date="2015" name="Genome Biol. Evol.">
        <title>Comparative Genomics of a Bacterivorous Green Alga Reveals Evolutionary Causalities and Consequences of Phago-Mixotrophic Mode of Nutrition.</title>
        <authorList>
            <person name="Burns J.A."/>
            <person name="Paasch A."/>
            <person name="Narechania A."/>
            <person name="Kim E."/>
        </authorList>
    </citation>
    <scope>NUCLEOTIDE SEQUENCE [LARGE SCALE GENOMIC DNA]</scope>
    <source>
        <strain evidence="2 3">PLY_AMNH</strain>
    </source>
</reference>
<dbReference type="Proteomes" id="UP001190700">
    <property type="component" value="Unassembled WGS sequence"/>
</dbReference>
<feature type="region of interest" description="Disordered" evidence="1">
    <location>
        <begin position="287"/>
        <end position="309"/>
    </location>
</feature>
<evidence type="ECO:0000313" key="3">
    <source>
        <dbReference type="Proteomes" id="UP001190700"/>
    </source>
</evidence>
<feature type="non-terminal residue" evidence="2">
    <location>
        <position position="607"/>
    </location>
</feature>
<protein>
    <submittedName>
        <fullName evidence="2">Uncharacterized protein</fullName>
    </submittedName>
</protein>
<proteinExistence type="predicted"/>
<organism evidence="2 3">
    <name type="scientific">Cymbomonas tetramitiformis</name>
    <dbReference type="NCBI Taxonomy" id="36881"/>
    <lineage>
        <taxon>Eukaryota</taxon>
        <taxon>Viridiplantae</taxon>
        <taxon>Chlorophyta</taxon>
        <taxon>Pyramimonadophyceae</taxon>
        <taxon>Pyramimonadales</taxon>
        <taxon>Pyramimonadaceae</taxon>
        <taxon>Cymbomonas</taxon>
    </lineage>
</organism>
<dbReference type="EMBL" id="LGRX02021179">
    <property type="protein sequence ID" value="KAK3256958.1"/>
    <property type="molecule type" value="Genomic_DNA"/>
</dbReference>
<accession>A0AAE0FC43</accession>
<evidence type="ECO:0000313" key="2">
    <source>
        <dbReference type="EMBL" id="KAK3256958.1"/>
    </source>
</evidence>
<dbReference type="AlphaFoldDB" id="A0AAE0FC43"/>
<comment type="caution">
    <text evidence="2">The sequence shown here is derived from an EMBL/GenBank/DDBJ whole genome shotgun (WGS) entry which is preliminary data.</text>
</comment>
<keyword evidence="3" id="KW-1185">Reference proteome</keyword>
<feature type="non-terminal residue" evidence="2">
    <location>
        <position position="1"/>
    </location>
</feature>